<evidence type="ECO:0000256" key="1">
    <source>
        <dbReference type="ARBA" id="ARBA00000382"/>
    </source>
</evidence>
<comment type="catalytic activity">
    <reaction evidence="1">
        <text>Hydrolysis of (1-&gt;3)-beta-D-glucosidic linkages in (1-&gt;3)-beta-D-glucans.</text>
        <dbReference type="EC" id="3.2.1.39"/>
    </reaction>
</comment>
<dbReference type="Proteomes" id="UP000188320">
    <property type="component" value="Unassembled WGS sequence"/>
</dbReference>
<evidence type="ECO:0000256" key="5">
    <source>
        <dbReference type="ARBA" id="ARBA00012780"/>
    </source>
</evidence>
<dbReference type="SUPFAM" id="SSF51445">
    <property type="entry name" value="(Trans)glycosidases"/>
    <property type="match status" value="1"/>
</dbReference>
<evidence type="ECO:0000256" key="20">
    <source>
        <dbReference type="RuleBase" id="RU004336"/>
    </source>
</evidence>
<evidence type="ECO:0000256" key="19">
    <source>
        <dbReference type="RuleBase" id="RU004335"/>
    </source>
</evidence>
<evidence type="ECO:0000256" key="11">
    <source>
        <dbReference type="ARBA" id="ARBA00023136"/>
    </source>
</evidence>
<organism evidence="22 23">
    <name type="scientific">Zancudomyces culisetae</name>
    <name type="common">Gut fungus</name>
    <name type="synonym">Smittium culisetae</name>
    <dbReference type="NCBI Taxonomy" id="1213189"/>
    <lineage>
        <taxon>Eukaryota</taxon>
        <taxon>Fungi</taxon>
        <taxon>Fungi incertae sedis</taxon>
        <taxon>Zoopagomycota</taxon>
        <taxon>Kickxellomycotina</taxon>
        <taxon>Harpellomycetes</taxon>
        <taxon>Harpellales</taxon>
        <taxon>Legeriomycetaceae</taxon>
        <taxon>Zancudomyces</taxon>
    </lineage>
</organism>
<comment type="subcellular location">
    <subcellularLocation>
        <location evidence="3">Cell membrane</location>
        <topology evidence="3">Single-pass type II membrane protein</topology>
    </subcellularLocation>
    <subcellularLocation>
        <location evidence="2">Secreted</location>
        <location evidence="2">Cell wall</location>
    </subcellularLocation>
</comment>
<evidence type="ECO:0000256" key="9">
    <source>
        <dbReference type="ARBA" id="ARBA00022729"/>
    </source>
</evidence>
<keyword evidence="23" id="KW-1185">Reference proteome</keyword>
<evidence type="ECO:0000256" key="8">
    <source>
        <dbReference type="ARBA" id="ARBA00022525"/>
    </source>
</evidence>
<dbReference type="GO" id="GO:0071555">
    <property type="term" value="P:cell wall organization"/>
    <property type="evidence" value="ECO:0007669"/>
    <property type="project" value="UniProtKB-KW"/>
</dbReference>
<evidence type="ECO:0000256" key="15">
    <source>
        <dbReference type="ARBA" id="ARBA00023326"/>
    </source>
</evidence>
<comment type="function">
    <text evidence="16">Glucanases play a role in cell expansion during growth, in cell-cell fusion during mating, and in spore release during sporulation. This enzyme may be involved in beta-glucan degradation. Active on laminarin and lichenan.</text>
</comment>
<dbReference type="InterPro" id="IPR017853">
    <property type="entry name" value="GH"/>
</dbReference>
<dbReference type="GO" id="GO:0000272">
    <property type="term" value="P:polysaccharide catabolic process"/>
    <property type="evidence" value="ECO:0007669"/>
    <property type="project" value="UniProtKB-KW"/>
</dbReference>
<keyword evidence="14" id="KW-0961">Cell wall biogenesis/degradation</keyword>
<dbReference type="GO" id="GO:0009986">
    <property type="term" value="C:cell surface"/>
    <property type="evidence" value="ECO:0007669"/>
    <property type="project" value="TreeGrafter"/>
</dbReference>
<keyword evidence="12" id="KW-0325">Glycoprotein</keyword>
<keyword evidence="7" id="KW-0134">Cell wall</keyword>
<comment type="caution">
    <text evidence="22">The sequence shown here is derived from an EMBL/GenBank/DDBJ whole genome shotgun (WGS) entry which is preliminary data.</text>
</comment>
<evidence type="ECO:0000256" key="13">
    <source>
        <dbReference type="ARBA" id="ARBA00023277"/>
    </source>
</evidence>
<evidence type="ECO:0000256" key="18">
    <source>
        <dbReference type="ARBA" id="ARBA00043078"/>
    </source>
</evidence>
<evidence type="ECO:0000256" key="16">
    <source>
        <dbReference type="ARBA" id="ARBA00037649"/>
    </source>
</evidence>
<dbReference type="EC" id="3.2.1.39" evidence="5"/>
<dbReference type="InterPro" id="IPR000490">
    <property type="entry name" value="Glyco_hydro_17"/>
</dbReference>
<dbReference type="GO" id="GO:0005576">
    <property type="term" value="C:extracellular region"/>
    <property type="evidence" value="ECO:0007669"/>
    <property type="project" value="TreeGrafter"/>
</dbReference>
<dbReference type="PROSITE" id="PS00587">
    <property type="entry name" value="GLYCOSYL_HYDROL_F17"/>
    <property type="match status" value="1"/>
</dbReference>
<dbReference type="Pfam" id="PF00332">
    <property type="entry name" value="Glyco_hydro_17"/>
    <property type="match status" value="1"/>
</dbReference>
<dbReference type="EMBL" id="LSSK01001642">
    <property type="protein sequence ID" value="OMH79175.1"/>
    <property type="molecule type" value="Genomic_DNA"/>
</dbReference>
<evidence type="ECO:0000256" key="3">
    <source>
        <dbReference type="ARBA" id="ARBA00004401"/>
    </source>
</evidence>
<dbReference type="InterPro" id="IPR050732">
    <property type="entry name" value="Beta-glucan_modifiers"/>
</dbReference>
<dbReference type="PANTHER" id="PTHR16631">
    <property type="entry name" value="GLUCAN 1,3-BETA-GLUCOSIDASE"/>
    <property type="match status" value="1"/>
</dbReference>
<reference evidence="23" key="1">
    <citation type="submission" date="2017-01" db="EMBL/GenBank/DDBJ databases">
        <authorList>
            <person name="Wang Y."/>
            <person name="White M."/>
            <person name="Kvist S."/>
            <person name="Moncalvo J.-M."/>
        </authorList>
    </citation>
    <scope>NUCLEOTIDE SEQUENCE [LARGE SCALE GENOMIC DNA]</scope>
    <source>
        <strain evidence="23">COL-18-3</strain>
    </source>
</reference>
<keyword evidence="9" id="KW-0732">Signal</keyword>
<keyword evidence="8" id="KW-0964">Secreted</keyword>
<gene>
    <name evidence="22" type="ORF">AX774_g7418</name>
</gene>
<sequence length="325" mass="35246">MAPYTDTIKIFSVKDCNQGEPILRAVEGTSWKVVLGMWVGPDDSAFNADVQELTRLNSVFDLKKYVKYVVVGSESLYRKDQTEDQLIAKINQARQLLNSLGLSSIPVTTADVYLNYSARLASAVDFVMMNAFTYWEGVPIEAAANTMFEHINAVKAISGGKRVVVGETGWPTDGSNFGAAVPSLANSARYLREFICRARAEQVEYFWYLAIDTPWNTTPDNTVEAHFGILDADHNPKYPGNDWANCSNTSTSSSLSSTSTSSSSSTTSSSSTPGPVTSVTDVTSSTSDAHSGYSISSTIYSIVTDSTLETVETITYLVKCKPVSS</sequence>
<evidence type="ECO:0000256" key="21">
    <source>
        <dbReference type="SAM" id="MobiDB-lite"/>
    </source>
</evidence>
<dbReference type="OrthoDB" id="77201at2759"/>
<dbReference type="GO" id="GO:0005886">
    <property type="term" value="C:plasma membrane"/>
    <property type="evidence" value="ECO:0007669"/>
    <property type="project" value="UniProtKB-SubCell"/>
</dbReference>
<dbReference type="GO" id="GO:0042973">
    <property type="term" value="F:glucan endo-1,3-beta-D-glucosidase activity"/>
    <property type="evidence" value="ECO:0007669"/>
    <property type="project" value="UniProtKB-EC"/>
</dbReference>
<name>A0A1R1PDV1_ZANCU</name>
<accession>A0A1R1PDV1</accession>
<evidence type="ECO:0000256" key="4">
    <source>
        <dbReference type="ARBA" id="ARBA00008773"/>
    </source>
</evidence>
<keyword evidence="20" id="KW-0326">Glycosidase</keyword>
<dbReference type="PANTHER" id="PTHR16631:SF17">
    <property type="entry name" value="GLUCAN ENDO-1,3-BETA-GLUCOSIDASE BTGC"/>
    <property type="match status" value="1"/>
</dbReference>
<evidence type="ECO:0000256" key="7">
    <source>
        <dbReference type="ARBA" id="ARBA00022512"/>
    </source>
</evidence>
<protein>
    <recommendedName>
        <fullName evidence="5">glucan endo-1,3-beta-D-glucosidase</fullName>
        <ecNumber evidence="5">3.2.1.39</ecNumber>
    </recommendedName>
    <alternativeName>
        <fullName evidence="18">Endo-1,3-beta-glucanase btgC</fullName>
    </alternativeName>
    <alternativeName>
        <fullName evidence="17">Laminarinase btgC</fullName>
    </alternativeName>
</protein>
<evidence type="ECO:0000256" key="6">
    <source>
        <dbReference type="ARBA" id="ARBA00022475"/>
    </source>
</evidence>
<keyword evidence="10 20" id="KW-0378">Hydrolase</keyword>
<evidence type="ECO:0000256" key="12">
    <source>
        <dbReference type="ARBA" id="ARBA00023180"/>
    </source>
</evidence>
<evidence type="ECO:0000256" key="10">
    <source>
        <dbReference type="ARBA" id="ARBA00022801"/>
    </source>
</evidence>
<proteinExistence type="inferred from homology"/>
<evidence type="ECO:0000313" key="23">
    <source>
        <dbReference type="Proteomes" id="UP000188320"/>
    </source>
</evidence>
<dbReference type="GO" id="GO:0009277">
    <property type="term" value="C:fungal-type cell wall"/>
    <property type="evidence" value="ECO:0007669"/>
    <property type="project" value="TreeGrafter"/>
</dbReference>
<keyword evidence="6" id="KW-1003">Cell membrane</keyword>
<dbReference type="AlphaFoldDB" id="A0A1R1PDV1"/>
<keyword evidence="11" id="KW-0472">Membrane</keyword>
<keyword evidence="13" id="KW-0119">Carbohydrate metabolism</keyword>
<feature type="region of interest" description="Disordered" evidence="21">
    <location>
        <begin position="253"/>
        <end position="291"/>
    </location>
</feature>
<dbReference type="Gene3D" id="3.20.20.80">
    <property type="entry name" value="Glycosidases"/>
    <property type="match status" value="2"/>
</dbReference>
<evidence type="ECO:0000256" key="2">
    <source>
        <dbReference type="ARBA" id="ARBA00004191"/>
    </source>
</evidence>
<evidence type="ECO:0000313" key="22">
    <source>
        <dbReference type="EMBL" id="OMH79175.1"/>
    </source>
</evidence>
<evidence type="ECO:0000256" key="14">
    <source>
        <dbReference type="ARBA" id="ARBA00023316"/>
    </source>
</evidence>
<evidence type="ECO:0000256" key="17">
    <source>
        <dbReference type="ARBA" id="ARBA00042373"/>
    </source>
</evidence>
<comment type="similarity">
    <text evidence="4 19">Belongs to the glycosyl hydrolase 17 family.</text>
</comment>
<keyword evidence="15" id="KW-0624">Polysaccharide degradation</keyword>